<accession>A0A0H4KN05</accession>
<dbReference type="Proteomes" id="UP000036202">
    <property type="component" value="Chromosome"/>
</dbReference>
<dbReference type="KEGG" id="beo:BEH_17375"/>
<reference evidence="2" key="2">
    <citation type="submission" date="2015-06" db="EMBL/GenBank/DDBJ databases">
        <title>Genome Sequence of Bacillus endophyticus and Analysis of its Companion Mechanism in the Ketogulonigenium vulgare-Bacillus strain Consortium.</title>
        <authorList>
            <person name="Jia N."/>
            <person name="Du J."/>
            <person name="Ding M.-Z."/>
            <person name="Gao F."/>
            <person name="Yuan Y.-J."/>
        </authorList>
    </citation>
    <scope>NUCLEOTIDE SEQUENCE [LARGE SCALE GENOMIC DNA]</scope>
    <source>
        <strain evidence="2">Hbe603</strain>
    </source>
</reference>
<gene>
    <name evidence="1" type="ORF">BEH_17375</name>
</gene>
<keyword evidence="2" id="KW-1185">Reference proteome</keyword>
<reference evidence="1 2" key="1">
    <citation type="journal article" date="2015" name="PLoS ONE">
        <title>Genome Sequence of Bacillus endophyticus and Analysis of Its Companion Mechanism in the Ketogulonigenium vulgare-Bacillus Strain Consortium.</title>
        <authorList>
            <person name="Jia N."/>
            <person name="Du J."/>
            <person name="Ding M.Z."/>
            <person name="Gao F."/>
            <person name="Yuan Y.J."/>
        </authorList>
    </citation>
    <scope>NUCLEOTIDE SEQUENCE [LARGE SCALE GENOMIC DNA]</scope>
    <source>
        <strain evidence="1 2">Hbe603</strain>
    </source>
</reference>
<name>A0A0H4KN05_9BACI</name>
<dbReference type="RefSeq" id="WP_046217737.1">
    <property type="nucleotide sequence ID" value="NZ_CP011974.1"/>
</dbReference>
<proteinExistence type="predicted"/>
<sequence>MISLQRIKNHQALTTIFGKIPTFIHSEVLDVQLKRDGPTLSIRLLTKEFVRNKPKRWSEWDVLYVELCFFGLQNLRIIDYGTNNTIVQFKVQNKEEEGVLEIICDNGMAITCTFDWIRVEKVTPGLIGN</sequence>
<evidence type="ECO:0008006" key="3">
    <source>
        <dbReference type="Google" id="ProtNLM"/>
    </source>
</evidence>
<protein>
    <recommendedName>
        <fullName evidence="3">Immunity protein 50 of polymorphic toxin system</fullName>
    </recommendedName>
</protein>
<evidence type="ECO:0000313" key="1">
    <source>
        <dbReference type="EMBL" id="AKO93689.1"/>
    </source>
</evidence>
<dbReference type="PATRIC" id="fig|135735.6.peg.3692"/>
<dbReference type="Pfam" id="PF15594">
    <property type="entry name" value="Imm50"/>
    <property type="match status" value="1"/>
</dbReference>
<dbReference type="AlphaFoldDB" id="A0A0H4KN05"/>
<dbReference type="OrthoDB" id="2916757at2"/>
<dbReference type="InterPro" id="IPR028957">
    <property type="entry name" value="Imm50"/>
</dbReference>
<dbReference type="EMBL" id="CP011974">
    <property type="protein sequence ID" value="AKO93689.1"/>
    <property type="molecule type" value="Genomic_DNA"/>
</dbReference>
<evidence type="ECO:0000313" key="2">
    <source>
        <dbReference type="Proteomes" id="UP000036202"/>
    </source>
</evidence>
<organism evidence="1 2">
    <name type="scientific">Priestia filamentosa</name>
    <dbReference type="NCBI Taxonomy" id="1402861"/>
    <lineage>
        <taxon>Bacteria</taxon>
        <taxon>Bacillati</taxon>
        <taxon>Bacillota</taxon>
        <taxon>Bacilli</taxon>
        <taxon>Bacillales</taxon>
        <taxon>Bacillaceae</taxon>
        <taxon>Priestia</taxon>
    </lineage>
</organism>